<organism evidence="1 2">
    <name type="scientific">Paramylibacter ulvae</name>
    <dbReference type="NCBI Taxonomy" id="1651968"/>
    <lineage>
        <taxon>Bacteria</taxon>
        <taxon>Pseudomonadati</taxon>
        <taxon>Pseudomonadota</taxon>
        <taxon>Alphaproteobacteria</taxon>
        <taxon>Rhodobacterales</taxon>
        <taxon>Paracoccaceae</taxon>
        <taxon>Paramylibacter</taxon>
    </lineage>
</organism>
<evidence type="ECO:0000313" key="2">
    <source>
        <dbReference type="Proteomes" id="UP000634455"/>
    </source>
</evidence>
<keyword evidence="2" id="KW-1185">Reference proteome</keyword>
<reference evidence="2" key="1">
    <citation type="journal article" date="2019" name="Int. J. Syst. Evol. Microbiol.">
        <title>The Global Catalogue of Microorganisms (GCM) 10K type strain sequencing project: providing services to taxonomists for standard genome sequencing and annotation.</title>
        <authorList>
            <consortium name="The Broad Institute Genomics Platform"/>
            <consortium name="The Broad Institute Genome Sequencing Center for Infectious Disease"/>
            <person name="Wu L."/>
            <person name="Ma J."/>
        </authorList>
    </citation>
    <scope>NUCLEOTIDE SEQUENCE [LARGE SCALE GENOMIC DNA]</scope>
    <source>
        <strain evidence="2">KCTC 32465</strain>
    </source>
</reference>
<evidence type="ECO:0008006" key="3">
    <source>
        <dbReference type="Google" id="ProtNLM"/>
    </source>
</evidence>
<sequence length="390" mass="45674">MTPFQINNRDARWLWLTAQGLATPPTGVLDVMGIIRQLGFVQLDTIRVVARAHDHIIWSRNHNYREVMLNKYLQKHRTIFEHFTHDASVIPMEYLPYWQRQFRRHKERIESRNYFANMLDADGRDAIKARIASEGPLSTHAFDTKVKDRSVMWSRPPHKQALDYMWYCGELSTSHRENFAKFYDLAENIFPPDLYGANHSDDYQLDWLLRNALDRLGFASFGEIQRFWDASSAVETRAWANGSDCHMPVTVQCADGSCVNAIAPLDIEQRIATLSKPTSRLRILNPFDPVIRDRDRLKRLFGLDYRIEIFVPAAKRKWGYYVYPILESDRFVGRIELKADRNAGCINVINFWPEPQVKWTDARWQKLHNELARLARFIGVDDVHWQPGLN</sequence>
<comment type="caution">
    <text evidence="1">The sequence shown here is derived from an EMBL/GenBank/DDBJ whole genome shotgun (WGS) entry which is preliminary data.</text>
</comment>
<dbReference type="Pfam" id="PF06224">
    <property type="entry name" value="AlkZ-like"/>
    <property type="match status" value="1"/>
</dbReference>
<evidence type="ECO:0000313" key="1">
    <source>
        <dbReference type="EMBL" id="GHA58973.1"/>
    </source>
</evidence>
<dbReference type="Proteomes" id="UP000634455">
    <property type="component" value="Unassembled WGS sequence"/>
</dbReference>
<dbReference type="InterPro" id="IPR009351">
    <property type="entry name" value="AlkZ-like"/>
</dbReference>
<proteinExistence type="predicted"/>
<accession>A0ABQ3D8Z6</accession>
<dbReference type="PANTHER" id="PTHR30528">
    <property type="entry name" value="CYTOPLASMIC PROTEIN"/>
    <property type="match status" value="1"/>
</dbReference>
<dbReference type="EMBL" id="BMZF01000008">
    <property type="protein sequence ID" value="GHA58973.1"/>
    <property type="molecule type" value="Genomic_DNA"/>
</dbReference>
<name>A0ABQ3D8Z6_9RHOB</name>
<dbReference type="RefSeq" id="WP_189641145.1">
    <property type="nucleotide sequence ID" value="NZ_BMZF01000008.1"/>
</dbReference>
<dbReference type="PANTHER" id="PTHR30528:SF0">
    <property type="entry name" value="CYTOPLASMIC PROTEIN"/>
    <property type="match status" value="1"/>
</dbReference>
<gene>
    <name evidence="1" type="ORF">GCM10008927_25810</name>
</gene>
<protein>
    <recommendedName>
        <fullName evidence="3">Winged helix-turn-helix domain-containing protein</fullName>
    </recommendedName>
</protein>